<dbReference type="OrthoDB" id="9809275at2"/>
<accession>A0A2S7XSM0</accession>
<keyword evidence="1" id="KW-0547">Nucleotide-binding</keyword>
<dbReference type="AlphaFoldDB" id="A0A2S7XSM0"/>
<dbReference type="InterPro" id="IPR002575">
    <property type="entry name" value="Aminoglycoside_PTrfase"/>
</dbReference>
<dbReference type="PANTHER" id="PTHR33540:SF1">
    <property type="entry name" value="N-ACETYLMURAMATE_N-ACETYLGLUCOSAMINE KINASE"/>
    <property type="match status" value="1"/>
</dbReference>
<evidence type="ECO:0000256" key="1">
    <source>
        <dbReference type="ARBA" id="ARBA00022741"/>
    </source>
</evidence>
<evidence type="ECO:0000256" key="2">
    <source>
        <dbReference type="ARBA" id="ARBA00022840"/>
    </source>
</evidence>
<dbReference type="GO" id="GO:0016740">
    <property type="term" value="F:transferase activity"/>
    <property type="evidence" value="ECO:0007669"/>
    <property type="project" value="UniProtKB-KW"/>
</dbReference>
<sequence>MDNHARTAALREWLTAQLRTDNWTLAPASADASFRRYWRVTQPERTLIVMDAPPPEHCGRFAELARDWRGIGLNTPEIYAADQTQGFLLLTDFGNQTYLDVLTAATADRLYGDALGALAIIQACGATADLPVYDAAFLQRELALFDEWFIEKLLGLELTAAEQTLLAQVNNLLIANALEQPQVCVHRDFHSRNLMFTKRGNPGVLDFQDAVLGPVTYDLVSLLRDCYIAWPEQRVTEWALGYHQLARQTGILRTEQPEQFLRWFDRMGMQRHLKVCGIFARLHLRDGKSQYLADVPRILNYLVAVAGRDPELTALQQFLIERVLPFY</sequence>
<keyword evidence="4" id="KW-0808">Transferase</keyword>
<dbReference type="Gene3D" id="3.30.200.20">
    <property type="entry name" value="Phosphorylase Kinase, domain 1"/>
    <property type="match status" value="1"/>
</dbReference>
<dbReference type="EMBL" id="PPGH01000034">
    <property type="protein sequence ID" value="PQJ96725.1"/>
    <property type="molecule type" value="Genomic_DNA"/>
</dbReference>
<dbReference type="Gene3D" id="3.90.1200.10">
    <property type="match status" value="1"/>
</dbReference>
<dbReference type="SUPFAM" id="SSF56112">
    <property type="entry name" value="Protein kinase-like (PK-like)"/>
    <property type="match status" value="1"/>
</dbReference>
<keyword evidence="5" id="KW-1185">Reference proteome</keyword>
<dbReference type="RefSeq" id="WP_105073485.1">
    <property type="nucleotide sequence ID" value="NZ_PPGH01000034.1"/>
</dbReference>
<reference evidence="4 5" key="1">
    <citation type="submission" date="2018-01" db="EMBL/GenBank/DDBJ databases">
        <title>The complete genome sequence of Chromatium okenii LaCa, a purple sulfur bacterium with a turbulent life.</title>
        <authorList>
            <person name="Luedin S.M."/>
            <person name="Liechti N."/>
            <person name="Storelli N."/>
            <person name="Danza F."/>
            <person name="Wittwer M."/>
            <person name="Pothier J.F."/>
            <person name="Tonolla M.A."/>
        </authorList>
    </citation>
    <scope>NUCLEOTIDE SEQUENCE [LARGE SCALE GENOMIC DNA]</scope>
    <source>
        <strain evidence="4 5">LaCa</strain>
    </source>
</reference>
<evidence type="ECO:0000259" key="3">
    <source>
        <dbReference type="Pfam" id="PF01636"/>
    </source>
</evidence>
<keyword evidence="2" id="KW-0067">ATP-binding</keyword>
<proteinExistence type="predicted"/>
<gene>
    <name evidence="4" type="ORF">CXB77_06605</name>
</gene>
<comment type="caution">
    <text evidence="4">The sequence shown here is derived from an EMBL/GenBank/DDBJ whole genome shotgun (WGS) entry which is preliminary data.</text>
</comment>
<evidence type="ECO:0000313" key="5">
    <source>
        <dbReference type="Proteomes" id="UP000239936"/>
    </source>
</evidence>
<dbReference type="Pfam" id="PF01636">
    <property type="entry name" value="APH"/>
    <property type="match status" value="1"/>
</dbReference>
<protein>
    <submittedName>
        <fullName evidence="4">Aminoglycoside phosphotransferase</fullName>
    </submittedName>
</protein>
<dbReference type="GO" id="GO:0005524">
    <property type="term" value="F:ATP binding"/>
    <property type="evidence" value="ECO:0007669"/>
    <property type="project" value="UniProtKB-KW"/>
</dbReference>
<name>A0A2S7XSM0_9GAMM</name>
<feature type="domain" description="Aminoglycoside phosphotransferase" evidence="3">
    <location>
        <begin position="25"/>
        <end position="244"/>
    </location>
</feature>
<dbReference type="PANTHER" id="PTHR33540">
    <property type="entry name" value="TRNA THREONYLCARBAMOYLADENOSINE BIOSYNTHESIS PROTEIN TSAE"/>
    <property type="match status" value="1"/>
</dbReference>
<organism evidence="4 5">
    <name type="scientific">Chromatium okenii</name>
    <dbReference type="NCBI Taxonomy" id="61644"/>
    <lineage>
        <taxon>Bacteria</taxon>
        <taxon>Pseudomonadati</taxon>
        <taxon>Pseudomonadota</taxon>
        <taxon>Gammaproteobacteria</taxon>
        <taxon>Chromatiales</taxon>
        <taxon>Chromatiaceae</taxon>
        <taxon>Chromatium</taxon>
    </lineage>
</organism>
<dbReference type="Proteomes" id="UP000239936">
    <property type="component" value="Unassembled WGS sequence"/>
</dbReference>
<dbReference type="InterPro" id="IPR011009">
    <property type="entry name" value="Kinase-like_dom_sf"/>
</dbReference>
<evidence type="ECO:0000313" key="4">
    <source>
        <dbReference type="EMBL" id="PQJ96725.1"/>
    </source>
</evidence>